<proteinExistence type="predicted"/>
<feature type="region of interest" description="Disordered" evidence="1">
    <location>
        <begin position="473"/>
        <end position="500"/>
    </location>
</feature>
<reference evidence="3" key="1">
    <citation type="journal article" date="2018" name="Nat. Microbiol.">
        <title>Leveraging single-cell genomics to expand the fungal tree of life.</title>
        <authorList>
            <person name="Ahrendt S.R."/>
            <person name="Quandt C.A."/>
            <person name="Ciobanu D."/>
            <person name="Clum A."/>
            <person name="Salamov A."/>
            <person name="Andreopoulos B."/>
            <person name="Cheng J.F."/>
            <person name="Woyke T."/>
            <person name="Pelin A."/>
            <person name="Henrissat B."/>
            <person name="Reynolds N.K."/>
            <person name="Benny G.L."/>
            <person name="Smith M.E."/>
            <person name="James T.Y."/>
            <person name="Grigoriev I.V."/>
        </authorList>
    </citation>
    <scope>NUCLEOTIDE SEQUENCE [LARGE SCALE GENOMIC DNA]</scope>
</reference>
<sequence length="500" mass="53790">MSAITDFFVLDMDAPPRSPRVLKCDSGVEIEAPGYERDQEDAEVGKEAREGVELEEVEVEEEEEMEAVEEEEELEEEELLVVVAPNGEVEGEERRGELAERREAEECLPVGAEEERAGEGEREREGEGQIESDLDEHWSRVLLVSQHSPALALFLCEISTCPVQTAVDSVFTRGAVTEGCMSGLVAAGFEPSIAAVGALLSETGELARVGDELRACLGEEMVGEAVEAALVPLFRDGRAAALRKADALIETLKVPESRVARALFASPADLTPGAPLVLLTRAAHSQRCLGGGASALWQFVLARYGPDHAFTAACLHDLVVSGCGGTDADDDTEARDVIDALIEAGAAFDPATVGPVARSVIETRTAPARQIEWLARIERGLLRSRHHALAPDESGRCWSRTRWVAALRRHVLSHPAFAAAAAAPTPGAPGATSVLSVLLRSIALAPQMAHPAWAVLRRFCGAVAALVDLLESRGDDDGPQRENTRRPFQEWIEEIDRGRG</sequence>
<evidence type="ECO:0000256" key="1">
    <source>
        <dbReference type="SAM" id="MobiDB-lite"/>
    </source>
</evidence>
<feature type="compositionally biased region" description="Acidic residues" evidence="1">
    <location>
        <begin position="53"/>
        <end position="76"/>
    </location>
</feature>
<dbReference type="Proteomes" id="UP000269721">
    <property type="component" value="Unassembled WGS sequence"/>
</dbReference>
<name>A0A4P9WGG9_9FUNG</name>
<feature type="region of interest" description="Disordered" evidence="1">
    <location>
        <begin position="107"/>
        <end position="130"/>
    </location>
</feature>
<feature type="compositionally biased region" description="Basic and acidic residues" evidence="1">
    <location>
        <begin position="43"/>
        <end position="52"/>
    </location>
</feature>
<protein>
    <submittedName>
        <fullName evidence="2">Uncharacterized protein</fullName>
    </submittedName>
</protein>
<feature type="compositionally biased region" description="Basic and acidic residues" evidence="1">
    <location>
        <begin position="113"/>
        <end position="127"/>
    </location>
</feature>
<gene>
    <name evidence="2" type="ORF">BDK51DRAFT_45858</name>
</gene>
<accession>A0A4P9WGG9</accession>
<dbReference type="EMBL" id="KZ994849">
    <property type="protein sequence ID" value="RKO91911.1"/>
    <property type="molecule type" value="Genomic_DNA"/>
</dbReference>
<evidence type="ECO:0000313" key="3">
    <source>
        <dbReference type="Proteomes" id="UP000269721"/>
    </source>
</evidence>
<evidence type="ECO:0000313" key="2">
    <source>
        <dbReference type="EMBL" id="RKO91911.1"/>
    </source>
</evidence>
<feature type="region of interest" description="Disordered" evidence="1">
    <location>
        <begin position="34"/>
        <end position="76"/>
    </location>
</feature>
<dbReference type="AlphaFoldDB" id="A0A4P9WGG9"/>
<organism evidence="2 3">
    <name type="scientific">Blyttiomyces helicus</name>
    <dbReference type="NCBI Taxonomy" id="388810"/>
    <lineage>
        <taxon>Eukaryota</taxon>
        <taxon>Fungi</taxon>
        <taxon>Fungi incertae sedis</taxon>
        <taxon>Chytridiomycota</taxon>
        <taxon>Chytridiomycota incertae sedis</taxon>
        <taxon>Chytridiomycetes</taxon>
        <taxon>Chytridiomycetes incertae sedis</taxon>
        <taxon>Blyttiomyces</taxon>
    </lineage>
</organism>
<keyword evidence="3" id="KW-1185">Reference proteome</keyword>
<dbReference type="OrthoDB" id="2117490at2759"/>